<feature type="region of interest" description="Disordered" evidence="1">
    <location>
        <begin position="328"/>
        <end position="387"/>
    </location>
</feature>
<dbReference type="EMBL" id="CAKOGP040001759">
    <property type="protein sequence ID" value="CAJ1950029.1"/>
    <property type="molecule type" value="Genomic_DNA"/>
</dbReference>
<gene>
    <name evidence="2" type="ORF">CYCCA115_LOCUS12386</name>
</gene>
<comment type="caution">
    <text evidence="2">The sequence shown here is derived from an EMBL/GenBank/DDBJ whole genome shotgun (WGS) entry which is preliminary data.</text>
</comment>
<reference evidence="2" key="1">
    <citation type="submission" date="2023-08" db="EMBL/GenBank/DDBJ databases">
        <authorList>
            <person name="Audoor S."/>
            <person name="Bilcke G."/>
        </authorList>
    </citation>
    <scope>NUCLEOTIDE SEQUENCE</scope>
</reference>
<accession>A0AAD2FR39</accession>
<name>A0AAD2FR39_9STRA</name>
<feature type="region of interest" description="Disordered" evidence="1">
    <location>
        <begin position="409"/>
        <end position="444"/>
    </location>
</feature>
<organism evidence="2 3">
    <name type="scientific">Cylindrotheca closterium</name>
    <dbReference type="NCBI Taxonomy" id="2856"/>
    <lineage>
        <taxon>Eukaryota</taxon>
        <taxon>Sar</taxon>
        <taxon>Stramenopiles</taxon>
        <taxon>Ochrophyta</taxon>
        <taxon>Bacillariophyta</taxon>
        <taxon>Bacillariophyceae</taxon>
        <taxon>Bacillariophycidae</taxon>
        <taxon>Bacillariales</taxon>
        <taxon>Bacillariaceae</taxon>
        <taxon>Cylindrotheca</taxon>
    </lineage>
</organism>
<proteinExistence type="predicted"/>
<feature type="compositionally biased region" description="Acidic residues" evidence="1">
    <location>
        <begin position="335"/>
        <end position="358"/>
    </location>
</feature>
<feature type="compositionally biased region" description="Basic and acidic residues" evidence="1">
    <location>
        <begin position="149"/>
        <end position="162"/>
    </location>
</feature>
<feature type="region of interest" description="Disordered" evidence="1">
    <location>
        <begin position="149"/>
        <end position="182"/>
    </location>
</feature>
<dbReference type="Proteomes" id="UP001295423">
    <property type="component" value="Unassembled WGS sequence"/>
</dbReference>
<evidence type="ECO:0000256" key="1">
    <source>
        <dbReference type="SAM" id="MobiDB-lite"/>
    </source>
</evidence>
<evidence type="ECO:0000313" key="3">
    <source>
        <dbReference type="Proteomes" id="UP001295423"/>
    </source>
</evidence>
<feature type="compositionally biased region" description="Polar residues" evidence="1">
    <location>
        <begin position="100"/>
        <end position="111"/>
    </location>
</feature>
<feature type="region of interest" description="Disordered" evidence="1">
    <location>
        <begin position="537"/>
        <end position="561"/>
    </location>
</feature>
<dbReference type="AlphaFoldDB" id="A0AAD2FR39"/>
<feature type="region of interest" description="Disordered" evidence="1">
    <location>
        <begin position="653"/>
        <end position="672"/>
    </location>
</feature>
<protein>
    <submittedName>
        <fullName evidence="2">Uncharacterized protein</fullName>
    </submittedName>
</protein>
<sequence>MSSMIFEAMLATERLYDNSVGVFNDCLTSPKEEAVIANEDFVRHMLDQTTNKSTNIYSYDSDEEKVENDDLDDLVMMIQKRQRKDNGGQEEEKDEETPSLDGTNTTASSENGRLASRMSCNMEQLCAHEQYGLDICLFLFSPNSPLHSPDRQLCDHEDDHDPNPAQDDSVVQENDTNDNDESWFGIECGKMCGGINRAIEADEKTAQTAANSESSREDGSTTIDDSLGEFTYESVEEDDDEQQERGIVPPNALATYLMGLIAENTDEASGGGGGQEHHSKNLGLLECNDRSILSGEIKVPFKELPEPAGRCMTEPSDDDYLMLLQTDPKGTSFCTDDEMSDVDDAGDDESEDSEETDELCPRYPTQATRQALRSSLPPYVPQGEFSPRRQYDYSEHHLEPDGATILSGDEVSSAVESEFSKGNAQQESSNSHTHREADSNSNLENGGKTIYVEILTSADLVHDAGSVSSSLWSHRALLDDDDSILNEDSSWEDYREPDGTKFADIVKYQQQDNDHHATSSSSSFPAAAPTVNEILNDIMSDDDDGDEQEQEQDTTSTIVFSEPFDETQDNFRSSPRQQMRSGMMNDGAHATFELPHIHNQAYKPTQKPKTSLEKRLNLLERLKGLRDSDTHMLCACVQGCGDFADATFFEGAGDEASQEEEGGSTMEQLSLD</sequence>
<feature type="compositionally biased region" description="Acidic residues" evidence="1">
    <location>
        <begin position="653"/>
        <end position="662"/>
    </location>
</feature>
<keyword evidence="3" id="KW-1185">Reference proteome</keyword>
<feature type="compositionally biased region" description="Polar residues" evidence="1">
    <location>
        <begin position="420"/>
        <end position="431"/>
    </location>
</feature>
<evidence type="ECO:0000313" key="2">
    <source>
        <dbReference type="EMBL" id="CAJ1950029.1"/>
    </source>
</evidence>
<feature type="compositionally biased region" description="Acidic residues" evidence="1">
    <location>
        <begin position="539"/>
        <end position="552"/>
    </location>
</feature>
<feature type="region of interest" description="Disordered" evidence="1">
    <location>
        <begin position="81"/>
        <end position="111"/>
    </location>
</feature>
<feature type="compositionally biased region" description="Acidic residues" evidence="1">
    <location>
        <begin position="88"/>
        <end position="98"/>
    </location>
</feature>
<feature type="region of interest" description="Disordered" evidence="1">
    <location>
        <begin position="204"/>
        <end position="225"/>
    </location>
</feature>